<evidence type="ECO:0000313" key="2">
    <source>
        <dbReference type="Proteomes" id="UP000319700"/>
    </source>
</evidence>
<evidence type="ECO:0008006" key="3">
    <source>
        <dbReference type="Google" id="ProtNLM"/>
    </source>
</evidence>
<reference evidence="1 2" key="1">
    <citation type="journal article" date="2019" name="Environ. Microbiol.">
        <title>Species interactions and distinct microbial communities in high Arctic permafrost affected cryosols are associated with the CH4 and CO2 gas fluxes.</title>
        <authorList>
            <person name="Altshuler I."/>
            <person name="Hamel J."/>
            <person name="Turney S."/>
            <person name="Magnuson E."/>
            <person name="Levesque R."/>
            <person name="Greer C."/>
            <person name="Whyte L.G."/>
        </authorList>
    </citation>
    <scope>NUCLEOTIDE SEQUENCE [LARGE SCALE GENOMIC DNA]</scope>
    <source>
        <strain evidence="1 2">42</strain>
    </source>
</reference>
<proteinExistence type="predicted"/>
<organism evidence="1 2">
    <name type="scientific">Flavobacterium pectinovorum</name>
    <dbReference type="NCBI Taxonomy" id="29533"/>
    <lineage>
        <taxon>Bacteria</taxon>
        <taxon>Pseudomonadati</taxon>
        <taxon>Bacteroidota</taxon>
        <taxon>Flavobacteriia</taxon>
        <taxon>Flavobacteriales</taxon>
        <taxon>Flavobacteriaceae</taxon>
        <taxon>Flavobacterium</taxon>
    </lineage>
</organism>
<accession>A0A502EIQ4</accession>
<keyword evidence="2" id="KW-1185">Reference proteome</keyword>
<sequence length="167" mass="19536">MSKHLLLIIILFSLKIYSQEIVSRNDIYAKDSIAYKVQDNKLFTGKVQNFKHKTHLVSEIEFVDGILNKTSVYANGKEVIILDEDYYYEKSPQIKKKVRYSFDHKIMSTTYYEKNGNKKLEEELKDGILVYSCPYTNNKKNGKLFSIDKKGEKKECVFENGKLIKNI</sequence>
<dbReference type="AlphaFoldDB" id="A0A502EIQ4"/>
<protein>
    <recommendedName>
        <fullName evidence="3">MORN repeat variant</fullName>
    </recommendedName>
</protein>
<dbReference type="RefSeq" id="WP_140510082.1">
    <property type="nucleotide sequence ID" value="NZ_RCZH01000013.1"/>
</dbReference>
<name>A0A502EIQ4_9FLAO</name>
<gene>
    <name evidence="1" type="ORF">EAH81_19280</name>
</gene>
<dbReference type="EMBL" id="RCZH01000013">
    <property type="protein sequence ID" value="TPG37633.1"/>
    <property type="molecule type" value="Genomic_DNA"/>
</dbReference>
<dbReference type="SUPFAM" id="SSF82185">
    <property type="entry name" value="Histone H3 K4-specific methyltransferase SET7/9 N-terminal domain"/>
    <property type="match status" value="1"/>
</dbReference>
<evidence type="ECO:0000313" key="1">
    <source>
        <dbReference type="EMBL" id="TPG37633.1"/>
    </source>
</evidence>
<comment type="caution">
    <text evidence="1">The sequence shown here is derived from an EMBL/GenBank/DDBJ whole genome shotgun (WGS) entry which is preliminary data.</text>
</comment>
<dbReference type="OrthoDB" id="1441261at2"/>
<dbReference type="Proteomes" id="UP000319700">
    <property type="component" value="Unassembled WGS sequence"/>
</dbReference>